<proteinExistence type="inferred from homology"/>
<evidence type="ECO:0000256" key="8">
    <source>
        <dbReference type="ARBA" id="ARBA00023242"/>
    </source>
</evidence>
<dbReference type="Gene3D" id="3.30.70.330">
    <property type="match status" value="1"/>
</dbReference>
<evidence type="ECO:0000256" key="3">
    <source>
        <dbReference type="ARBA" id="ARBA00022448"/>
    </source>
</evidence>
<keyword evidence="12" id="KW-1185">Reference proteome</keyword>
<dbReference type="GeneTree" id="ENSGT00390000007539"/>
<evidence type="ECO:0000256" key="9">
    <source>
        <dbReference type="SAM" id="MobiDB-lite"/>
    </source>
</evidence>
<dbReference type="Ensembl" id="ENSLLET00000042308.1">
    <property type="protein sequence ID" value="ENSLLEP00000040662.1"/>
    <property type="gene ID" value="ENSLLEG00000022313.1"/>
</dbReference>
<dbReference type="InterPro" id="IPR002075">
    <property type="entry name" value="NTF2_dom"/>
</dbReference>
<dbReference type="InterPro" id="IPR001611">
    <property type="entry name" value="Leu-rich_rpt"/>
</dbReference>
<keyword evidence="6" id="KW-0509">mRNA transport</keyword>
<feature type="region of interest" description="Disordered" evidence="9">
    <location>
        <begin position="87"/>
        <end position="127"/>
    </location>
</feature>
<feature type="compositionally biased region" description="Basic residues" evidence="9">
    <location>
        <begin position="33"/>
        <end position="42"/>
    </location>
</feature>
<reference evidence="11" key="2">
    <citation type="submission" date="2025-09" db="UniProtKB">
        <authorList>
            <consortium name="Ensembl"/>
        </authorList>
    </citation>
    <scope>IDENTIFICATION</scope>
</reference>
<evidence type="ECO:0000256" key="1">
    <source>
        <dbReference type="ARBA" id="ARBA00004123"/>
    </source>
</evidence>
<dbReference type="FunFam" id="3.80.10.10:FF:000384">
    <property type="entry name" value="Nuclear RNA export factor 1"/>
    <property type="match status" value="1"/>
</dbReference>
<keyword evidence="5" id="KW-0677">Repeat</keyword>
<dbReference type="Proteomes" id="UP000694569">
    <property type="component" value="Unplaced"/>
</dbReference>
<dbReference type="AlphaFoldDB" id="A0A8C5QPC5"/>
<evidence type="ECO:0000256" key="2">
    <source>
        <dbReference type="ARBA" id="ARBA00009285"/>
    </source>
</evidence>
<dbReference type="GO" id="GO:0003723">
    <property type="term" value="F:RNA binding"/>
    <property type="evidence" value="ECO:0007669"/>
    <property type="project" value="UniProtKB-KW"/>
</dbReference>
<accession>A0A8C5QPC5</accession>
<evidence type="ECO:0000259" key="10">
    <source>
        <dbReference type="PROSITE" id="PS50177"/>
    </source>
</evidence>
<feature type="compositionally biased region" description="Basic and acidic residues" evidence="9">
    <location>
        <begin position="109"/>
        <end position="127"/>
    </location>
</feature>
<dbReference type="InterPro" id="IPR009060">
    <property type="entry name" value="UBA-like_sf"/>
</dbReference>
<dbReference type="PANTHER" id="PTHR10662:SF51">
    <property type="entry name" value="NUCLEAR RNA EXPORT FACTOR 1 ISOFORM X1"/>
    <property type="match status" value="1"/>
</dbReference>
<dbReference type="Pfam" id="PF22602">
    <property type="entry name" value="NXF_NTF2"/>
    <property type="match status" value="1"/>
</dbReference>
<dbReference type="PROSITE" id="PS51450">
    <property type="entry name" value="LRR"/>
    <property type="match status" value="2"/>
</dbReference>
<dbReference type="InterPro" id="IPR012677">
    <property type="entry name" value="Nucleotide-bd_a/b_plait_sf"/>
</dbReference>
<evidence type="ECO:0000256" key="6">
    <source>
        <dbReference type="ARBA" id="ARBA00022816"/>
    </source>
</evidence>
<comment type="similarity">
    <text evidence="2">Belongs to the NXF family.</text>
</comment>
<evidence type="ECO:0000256" key="4">
    <source>
        <dbReference type="ARBA" id="ARBA00022614"/>
    </source>
</evidence>
<comment type="subcellular location">
    <subcellularLocation>
        <location evidence="1">Nucleus</location>
    </subcellularLocation>
</comment>
<dbReference type="Gene3D" id="3.10.450.50">
    <property type="match status" value="1"/>
</dbReference>
<dbReference type="GO" id="GO:0005634">
    <property type="term" value="C:nucleus"/>
    <property type="evidence" value="ECO:0007669"/>
    <property type="project" value="UniProtKB-SubCell"/>
</dbReference>
<dbReference type="SUPFAM" id="SSF46934">
    <property type="entry name" value="UBA-like"/>
    <property type="match status" value="1"/>
</dbReference>
<dbReference type="Gene3D" id="3.80.10.10">
    <property type="entry name" value="Ribonuclease Inhibitor"/>
    <property type="match status" value="1"/>
</dbReference>
<name>A0A8C5QPC5_9ANUR</name>
<keyword evidence="7" id="KW-0694">RNA-binding</keyword>
<keyword evidence="8" id="KW-0539">Nucleus</keyword>
<dbReference type="PANTHER" id="PTHR10662">
    <property type="entry name" value="NUCLEAR RNA EXPORT FACTOR"/>
    <property type="match status" value="1"/>
</dbReference>
<feature type="region of interest" description="Disordered" evidence="9">
    <location>
        <begin position="30"/>
        <end position="65"/>
    </location>
</feature>
<dbReference type="GO" id="GO:0005737">
    <property type="term" value="C:cytoplasm"/>
    <property type="evidence" value="ECO:0007669"/>
    <property type="project" value="InterPro"/>
</dbReference>
<dbReference type="SUPFAM" id="SSF52058">
    <property type="entry name" value="L domain-like"/>
    <property type="match status" value="1"/>
</dbReference>
<dbReference type="InterPro" id="IPR032710">
    <property type="entry name" value="NTF2-like_dom_sf"/>
</dbReference>
<organism evidence="11 12">
    <name type="scientific">Leptobrachium leishanense</name>
    <name type="common">Leishan spiny toad</name>
    <dbReference type="NCBI Taxonomy" id="445787"/>
    <lineage>
        <taxon>Eukaryota</taxon>
        <taxon>Metazoa</taxon>
        <taxon>Chordata</taxon>
        <taxon>Craniata</taxon>
        <taxon>Vertebrata</taxon>
        <taxon>Euteleostomi</taxon>
        <taxon>Amphibia</taxon>
        <taxon>Batrachia</taxon>
        <taxon>Anura</taxon>
        <taxon>Pelobatoidea</taxon>
        <taxon>Megophryidae</taxon>
        <taxon>Leptobrachium</taxon>
    </lineage>
</organism>
<dbReference type="SUPFAM" id="SSF54928">
    <property type="entry name" value="RNA-binding domain, RBD"/>
    <property type="match status" value="1"/>
</dbReference>
<keyword evidence="3" id="KW-0813">Transport</keyword>
<protein>
    <recommendedName>
        <fullName evidence="10">NTF2 domain-containing protein</fullName>
    </recommendedName>
</protein>
<dbReference type="FunFam" id="3.10.450.50:FF:000004">
    <property type="entry name" value="Nuclear RNA export factor 1"/>
    <property type="match status" value="1"/>
</dbReference>
<dbReference type="Pfam" id="PF09162">
    <property type="entry name" value="Tap-RNA_bind"/>
    <property type="match status" value="1"/>
</dbReference>
<dbReference type="InterPro" id="IPR035979">
    <property type="entry name" value="RBD_domain_sf"/>
</dbReference>
<dbReference type="OrthoDB" id="25872at2759"/>
<evidence type="ECO:0000256" key="7">
    <source>
        <dbReference type="ARBA" id="ARBA00022884"/>
    </source>
</evidence>
<dbReference type="PROSITE" id="PS50177">
    <property type="entry name" value="NTF2_DOMAIN"/>
    <property type="match status" value="1"/>
</dbReference>
<evidence type="ECO:0000313" key="12">
    <source>
        <dbReference type="Proteomes" id="UP000694569"/>
    </source>
</evidence>
<dbReference type="InterPro" id="IPR030217">
    <property type="entry name" value="NXF_fam"/>
</dbReference>
<feature type="domain" description="NTF2" evidence="10">
    <location>
        <begin position="397"/>
        <end position="548"/>
    </location>
</feature>
<dbReference type="InterPro" id="IPR057125">
    <property type="entry name" value="NXF1/2/3/5-like_LRR"/>
</dbReference>
<sequence length="633" mass="71752">MEPHTQVRPHRSAEADGCCKWTQHDDRFVGFAGKKRKGRGPFRAKMSTEGPHNYRKGGYGPNPRSRFEDEGGDIAMTDTYELPYSRFAPYGRGGRRRDDRGGYMKGKRHVDLHSDGPSHKKAEGSDDSKPWFLVTIPHGKKYEQSWLINVLQKACSVPFTPIEYYCDHSRAHFYVDDANTARALKRISRTLTDSENFKITILTRSCAPPVNSKEMKDTDVVHLKSCMQKRYDGSQLALDMKSLHNDPDLLQNHVDMMLNRRSCMLAMLQIIEENVPELLSLDLSNNDLLKLDDLRSISTKAPNLKILNLSHNSLKTDRELDKIKGLKIEQLWLEGNPLCQTFRDKTLYISAVRERFPKLLQLDGQELVPPINFDVETPTLLPPTKGSYLQNDEIKGLVLRFLQQYFTCYDGEDRQGLLNVYHDEACCSLCIPYFQGQNPSRSSLGEYFKDCRNLKKLKDPSIRHKLLKHKRLNIVGFLNELPRTQHDLNSFVVDITAASNTQLCFVVNGIFKEVEGPSRDPVRAFSRVFIAVPSNDGGMLLVNDGIFIRNATTEEIRKAFATPAPTPSSSPVPVMASVPQDMVQAFIQLSGMNAEWSQKAATYTLCNVECAFSAATVKMYVDACARIFFTEYA</sequence>
<dbReference type="InterPro" id="IPR032675">
    <property type="entry name" value="LRR_dom_sf"/>
</dbReference>
<keyword evidence="4" id="KW-0433">Leucine-rich repeat</keyword>
<reference evidence="11" key="1">
    <citation type="submission" date="2025-08" db="UniProtKB">
        <authorList>
            <consortium name="Ensembl"/>
        </authorList>
    </citation>
    <scope>IDENTIFICATION</scope>
</reference>
<evidence type="ECO:0000256" key="5">
    <source>
        <dbReference type="ARBA" id="ARBA00022737"/>
    </source>
</evidence>
<dbReference type="InterPro" id="IPR015245">
    <property type="entry name" value="Tap_RNA-bd"/>
</dbReference>
<dbReference type="GO" id="GO:0016973">
    <property type="term" value="P:poly(A)+ mRNA export from nucleus"/>
    <property type="evidence" value="ECO:0007669"/>
    <property type="project" value="TreeGrafter"/>
</dbReference>
<evidence type="ECO:0000313" key="11">
    <source>
        <dbReference type="Ensembl" id="ENSLLEP00000040662.1"/>
    </source>
</evidence>
<dbReference type="InterPro" id="IPR018222">
    <property type="entry name" value="Nuclear_transport_factor_2_euk"/>
</dbReference>
<dbReference type="Pfam" id="PF24048">
    <property type="entry name" value="LRR_NXF1-5"/>
    <property type="match status" value="1"/>
</dbReference>
<dbReference type="SUPFAM" id="SSF54427">
    <property type="entry name" value="NTF2-like"/>
    <property type="match status" value="1"/>
</dbReference>